<keyword evidence="3" id="KW-1185">Reference proteome</keyword>
<evidence type="ECO:0000313" key="2">
    <source>
        <dbReference type="EMBL" id="SEK85210.1"/>
    </source>
</evidence>
<feature type="transmembrane region" description="Helical" evidence="1">
    <location>
        <begin position="161"/>
        <end position="178"/>
    </location>
</feature>
<proteinExistence type="predicted"/>
<keyword evidence="1" id="KW-1133">Transmembrane helix</keyword>
<gene>
    <name evidence="2" type="ORF">SAMN05414137_1047</name>
</gene>
<evidence type="ECO:0000256" key="1">
    <source>
        <dbReference type="SAM" id="Phobius"/>
    </source>
</evidence>
<dbReference type="EMBL" id="FOAZ01000004">
    <property type="protein sequence ID" value="SEK85210.1"/>
    <property type="molecule type" value="Genomic_DNA"/>
</dbReference>
<dbReference type="Pfam" id="PF05675">
    <property type="entry name" value="DUF817"/>
    <property type="match status" value="1"/>
</dbReference>
<evidence type="ECO:0000313" key="3">
    <source>
        <dbReference type="Proteomes" id="UP000183015"/>
    </source>
</evidence>
<dbReference type="InterPro" id="IPR008535">
    <property type="entry name" value="DUF817"/>
</dbReference>
<dbReference type="PIRSF" id="PIRSF009141">
    <property type="entry name" value="UCP009141"/>
    <property type="match status" value="1"/>
</dbReference>
<protein>
    <submittedName>
        <fullName evidence="2">Uncharacterized membrane protein YoaT, DUF817 family</fullName>
    </submittedName>
</protein>
<feature type="transmembrane region" description="Helical" evidence="1">
    <location>
        <begin position="105"/>
        <end position="125"/>
    </location>
</feature>
<feature type="transmembrane region" description="Helical" evidence="1">
    <location>
        <begin position="228"/>
        <end position="246"/>
    </location>
</feature>
<keyword evidence="1" id="KW-0812">Transmembrane</keyword>
<dbReference type="RefSeq" id="WP_042441893.1">
    <property type="nucleotide sequence ID" value="NZ_BBPN01000001.1"/>
</dbReference>
<accession>A0A1H7KFB9</accession>
<feature type="transmembrane region" description="Helical" evidence="1">
    <location>
        <begin position="67"/>
        <end position="85"/>
    </location>
</feature>
<feature type="transmembrane region" description="Helical" evidence="1">
    <location>
        <begin position="187"/>
        <end position="208"/>
    </location>
</feature>
<organism evidence="2 3">
    <name type="scientific">Streptacidiphilus jiangxiensis</name>
    <dbReference type="NCBI Taxonomy" id="235985"/>
    <lineage>
        <taxon>Bacteria</taxon>
        <taxon>Bacillati</taxon>
        <taxon>Actinomycetota</taxon>
        <taxon>Actinomycetes</taxon>
        <taxon>Kitasatosporales</taxon>
        <taxon>Streptomycetaceae</taxon>
        <taxon>Streptacidiphilus</taxon>
    </lineage>
</organism>
<dbReference type="AlphaFoldDB" id="A0A1H7KFB9"/>
<dbReference type="Proteomes" id="UP000183015">
    <property type="component" value="Unassembled WGS sequence"/>
</dbReference>
<feature type="transmembrane region" description="Helical" evidence="1">
    <location>
        <begin position="39"/>
        <end position="60"/>
    </location>
</feature>
<feature type="transmembrane region" description="Helical" evidence="1">
    <location>
        <begin position="12"/>
        <end position="33"/>
    </location>
</feature>
<dbReference type="OrthoDB" id="1550598at2"/>
<sequence length="261" mass="28817">MTALGQLFRFGWTQAQCCAFSVLLFAGMAAVRLAPALPLARYDLLLACGIALTALMWTLGVESGRDVLAVLACHVLGLALELVKVHVGSWSYPEHALTKLAGVPLYSGFMYAAVGSYVCCAWRLLRLRVTGYRPLAVPLLAAALFVNFLTDHWLPDVRLPLAALLVAALWGTTVRFTVGGRDHRMPLTLSFVLIGFFLWLAENIATFLGAWRYPYQRHGWQPVSTHEWGSWTLLIAVLFALVRLLAPGAQERNGRRVRAAR</sequence>
<reference evidence="3" key="1">
    <citation type="submission" date="2016-10" db="EMBL/GenBank/DDBJ databases">
        <authorList>
            <person name="Varghese N."/>
        </authorList>
    </citation>
    <scope>NUCLEOTIDE SEQUENCE [LARGE SCALE GENOMIC DNA]</scope>
    <source>
        <strain evidence="3">DSM 45096 / BCRC 16803 / CGMCC 4.1857 / CIP 109030 / JCM 12277 / KCTC 19219 / NBRC 100920 / 33214</strain>
    </source>
</reference>
<dbReference type="eggNOG" id="COG3739">
    <property type="taxonomic scope" value="Bacteria"/>
</dbReference>
<keyword evidence="1" id="KW-0472">Membrane</keyword>
<feature type="transmembrane region" description="Helical" evidence="1">
    <location>
        <begin position="132"/>
        <end position="149"/>
    </location>
</feature>
<name>A0A1H7KFB9_STRJI</name>